<evidence type="ECO:0000313" key="1">
    <source>
        <dbReference type="EMBL" id="CBN78317.1"/>
    </source>
</evidence>
<name>D8LNV7_ECTSI</name>
<organism evidence="1 2">
    <name type="scientific">Ectocarpus siliculosus</name>
    <name type="common">Brown alga</name>
    <name type="synonym">Conferva siliculosa</name>
    <dbReference type="NCBI Taxonomy" id="2880"/>
    <lineage>
        <taxon>Eukaryota</taxon>
        <taxon>Sar</taxon>
        <taxon>Stramenopiles</taxon>
        <taxon>Ochrophyta</taxon>
        <taxon>PX clade</taxon>
        <taxon>Phaeophyceae</taxon>
        <taxon>Ectocarpales</taxon>
        <taxon>Ectocarpaceae</taxon>
        <taxon>Ectocarpus</taxon>
    </lineage>
</organism>
<protein>
    <submittedName>
        <fullName evidence="1">Uncharacterized protein</fullName>
    </submittedName>
</protein>
<reference evidence="1 2" key="1">
    <citation type="journal article" date="2010" name="Nature">
        <title>The Ectocarpus genome and the independent evolution of multicellularity in brown algae.</title>
        <authorList>
            <person name="Cock J.M."/>
            <person name="Sterck L."/>
            <person name="Rouze P."/>
            <person name="Scornet D."/>
            <person name="Allen A.E."/>
            <person name="Amoutzias G."/>
            <person name="Anthouard V."/>
            <person name="Artiguenave F."/>
            <person name="Aury J.M."/>
            <person name="Badger J.H."/>
            <person name="Beszteri B."/>
            <person name="Billiau K."/>
            <person name="Bonnet E."/>
            <person name="Bothwell J.H."/>
            <person name="Bowler C."/>
            <person name="Boyen C."/>
            <person name="Brownlee C."/>
            <person name="Carrano C.J."/>
            <person name="Charrier B."/>
            <person name="Cho G.Y."/>
            <person name="Coelho S.M."/>
            <person name="Collen J."/>
            <person name="Corre E."/>
            <person name="Da Silva C."/>
            <person name="Delage L."/>
            <person name="Delaroque N."/>
            <person name="Dittami S.M."/>
            <person name="Doulbeau S."/>
            <person name="Elias M."/>
            <person name="Farnham G."/>
            <person name="Gachon C.M."/>
            <person name="Gschloessl B."/>
            <person name="Heesch S."/>
            <person name="Jabbari K."/>
            <person name="Jubin C."/>
            <person name="Kawai H."/>
            <person name="Kimura K."/>
            <person name="Kloareg B."/>
            <person name="Kupper F.C."/>
            <person name="Lang D."/>
            <person name="Le Bail A."/>
            <person name="Leblanc C."/>
            <person name="Lerouge P."/>
            <person name="Lohr M."/>
            <person name="Lopez P.J."/>
            <person name="Martens C."/>
            <person name="Maumus F."/>
            <person name="Michel G."/>
            <person name="Miranda-Saavedra D."/>
            <person name="Morales J."/>
            <person name="Moreau H."/>
            <person name="Motomura T."/>
            <person name="Nagasato C."/>
            <person name="Napoli C.A."/>
            <person name="Nelson D.R."/>
            <person name="Nyvall-Collen P."/>
            <person name="Peters A.F."/>
            <person name="Pommier C."/>
            <person name="Potin P."/>
            <person name="Poulain J."/>
            <person name="Quesneville H."/>
            <person name="Read B."/>
            <person name="Rensing S.A."/>
            <person name="Ritter A."/>
            <person name="Rousvoal S."/>
            <person name="Samanta M."/>
            <person name="Samson G."/>
            <person name="Schroeder D.C."/>
            <person name="Segurens B."/>
            <person name="Strittmatter M."/>
            <person name="Tonon T."/>
            <person name="Tregear J.W."/>
            <person name="Valentin K."/>
            <person name="von Dassow P."/>
            <person name="Yamagishi T."/>
            <person name="Van de Peer Y."/>
            <person name="Wincker P."/>
        </authorList>
    </citation>
    <scope>NUCLEOTIDE SEQUENCE [LARGE SCALE GENOMIC DNA]</scope>
    <source>
        <strain evidence="2">Ec32 / CCAP1310/4</strain>
    </source>
</reference>
<dbReference type="InParanoid" id="D8LNV7"/>
<dbReference type="EMBL" id="FN649760">
    <property type="protein sequence ID" value="CBN78317.1"/>
    <property type="molecule type" value="Genomic_DNA"/>
</dbReference>
<keyword evidence="2" id="KW-1185">Reference proteome</keyword>
<dbReference type="Proteomes" id="UP000002630">
    <property type="component" value="Unassembled WGS sequence"/>
</dbReference>
<proteinExistence type="predicted"/>
<accession>D8LNV7</accession>
<sequence>MSDGPYVRTYVRPSLLLSLPDVGGGGNGWKAKYRTLMMMAFVSRSATLTSIPMNGSDDDADIAR</sequence>
<dbReference type="AlphaFoldDB" id="D8LNV7"/>
<evidence type="ECO:0000313" key="2">
    <source>
        <dbReference type="Proteomes" id="UP000002630"/>
    </source>
</evidence>
<gene>
    <name evidence="1" type="ORF">Esi_0005_0240</name>
</gene>